<feature type="active site" description="Proton donor/acceptor" evidence="5">
    <location>
        <position position="184"/>
    </location>
</feature>
<protein>
    <submittedName>
        <fullName evidence="9">Exodeoxyribonuclease III</fullName>
    </submittedName>
</protein>
<evidence type="ECO:0000256" key="3">
    <source>
        <dbReference type="ARBA" id="ARBA00022801"/>
    </source>
</evidence>
<keyword evidence="6" id="KW-0464">Manganese</keyword>
<reference evidence="9 10" key="1">
    <citation type="submission" date="2019-07" db="EMBL/GenBank/DDBJ databases">
        <authorList>
            <person name="Zhou L.-Y."/>
        </authorList>
    </citation>
    <scope>NUCLEOTIDE SEQUENCE [LARGE SCALE GENOMIC DNA]</scope>
    <source>
        <strain evidence="9 10">YIM 101269</strain>
    </source>
</reference>
<dbReference type="RefSeq" id="WP_143937039.1">
    <property type="nucleotide sequence ID" value="NZ_VKKG01000001.1"/>
</dbReference>
<dbReference type="PANTHER" id="PTHR43250:SF2">
    <property type="entry name" value="EXODEOXYRIBONUCLEASE III"/>
    <property type="match status" value="1"/>
</dbReference>
<evidence type="ECO:0000256" key="4">
    <source>
        <dbReference type="ARBA" id="ARBA00022842"/>
    </source>
</evidence>
<dbReference type="AlphaFoldDB" id="A0A553K5H4"/>
<dbReference type="SUPFAM" id="SSF56219">
    <property type="entry name" value="DNase I-like"/>
    <property type="match status" value="1"/>
</dbReference>
<accession>A0A553K5H4</accession>
<feature type="site" description="Interaction with DNA substrate" evidence="7">
    <location>
        <position position="287"/>
    </location>
</feature>
<gene>
    <name evidence="9" type="ORF">FOJ82_03505</name>
</gene>
<evidence type="ECO:0000256" key="7">
    <source>
        <dbReference type="PIRSR" id="PIRSR604808-3"/>
    </source>
</evidence>
<dbReference type="PROSITE" id="PS51435">
    <property type="entry name" value="AP_NUCLEASE_F1_4"/>
    <property type="match status" value="1"/>
</dbReference>
<dbReference type="Gene3D" id="3.60.10.10">
    <property type="entry name" value="Endonuclease/exonuclease/phosphatase"/>
    <property type="match status" value="1"/>
</dbReference>
<feature type="binding site" evidence="6">
    <location>
        <position position="10"/>
    </location>
    <ligand>
        <name>Mg(2+)</name>
        <dbReference type="ChEBI" id="CHEBI:18420"/>
        <label>1</label>
    </ligand>
</feature>
<evidence type="ECO:0000259" key="8">
    <source>
        <dbReference type="Pfam" id="PF03372"/>
    </source>
</evidence>
<feature type="binding site" evidence="6">
    <location>
        <position position="38"/>
    </location>
    <ligand>
        <name>Mg(2+)</name>
        <dbReference type="ChEBI" id="CHEBI:18420"/>
        <label>1</label>
    </ligand>
</feature>
<dbReference type="Pfam" id="PF03372">
    <property type="entry name" value="Exo_endo_phos"/>
    <property type="match status" value="1"/>
</dbReference>
<feature type="binding site" evidence="6">
    <location>
        <position position="184"/>
    </location>
    <ligand>
        <name>Mg(2+)</name>
        <dbReference type="ChEBI" id="CHEBI:18420"/>
        <label>1</label>
    </ligand>
</feature>
<feature type="active site" evidence="5">
    <location>
        <position position="134"/>
    </location>
</feature>
<feature type="domain" description="Endonuclease/exonuclease/phosphatase" evidence="8">
    <location>
        <begin position="7"/>
        <end position="287"/>
    </location>
</feature>
<dbReference type="EMBL" id="VKKG01000001">
    <property type="protein sequence ID" value="TRY19955.1"/>
    <property type="molecule type" value="Genomic_DNA"/>
</dbReference>
<dbReference type="InterPro" id="IPR036691">
    <property type="entry name" value="Endo/exonu/phosph_ase_sf"/>
</dbReference>
<comment type="similarity">
    <text evidence="1">Belongs to the DNA repair enzymes AP/ExoA family.</text>
</comment>
<name>A0A553K5H4_9ACTN</name>
<evidence type="ECO:0000256" key="1">
    <source>
        <dbReference type="ARBA" id="ARBA00007092"/>
    </source>
</evidence>
<evidence type="ECO:0000256" key="2">
    <source>
        <dbReference type="ARBA" id="ARBA00022723"/>
    </source>
</evidence>
<comment type="cofactor">
    <cofactor evidence="6">
        <name>Mg(2+)</name>
        <dbReference type="ChEBI" id="CHEBI:18420"/>
    </cofactor>
    <cofactor evidence="6">
        <name>Mn(2+)</name>
        <dbReference type="ChEBI" id="CHEBI:29035"/>
    </cofactor>
    <text evidence="6">Probably binds two magnesium or manganese ions per subunit.</text>
</comment>
<keyword evidence="2 6" id="KW-0479">Metal-binding</keyword>
<dbReference type="GO" id="GO:0046872">
    <property type="term" value="F:metal ion binding"/>
    <property type="evidence" value="ECO:0007669"/>
    <property type="project" value="UniProtKB-KW"/>
</dbReference>
<evidence type="ECO:0000256" key="6">
    <source>
        <dbReference type="PIRSR" id="PIRSR604808-2"/>
    </source>
</evidence>
<organism evidence="9 10">
    <name type="scientific">Tessaracoccus rhinocerotis</name>
    <dbReference type="NCBI Taxonomy" id="1689449"/>
    <lineage>
        <taxon>Bacteria</taxon>
        <taxon>Bacillati</taxon>
        <taxon>Actinomycetota</taxon>
        <taxon>Actinomycetes</taxon>
        <taxon>Propionibacteriales</taxon>
        <taxon>Propionibacteriaceae</taxon>
        <taxon>Tessaracoccus</taxon>
    </lineage>
</organism>
<evidence type="ECO:0000313" key="10">
    <source>
        <dbReference type="Proteomes" id="UP000317638"/>
    </source>
</evidence>
<feature type="site" description="Important for catalytic activity" evidence="7">
    <location>
        <position position="257"/>
    </location>
</feature>
<feature type="binding site" evidence="6">
    <location>
        <position position="186"/>
    </location>
    <ligand>
        <name>Mg(2+)</name>
        <dbReference type="ChEBI" id="CHEBI:18420"/>
        <label>1</label>
    </ligand>
</feature>
<dbReference type="InterPro" id="IPR005135">
    <property type="entry name" value="Endo/exonuclease/phosphatase"/>
</dbReference>
<evidence type="ECO:0000256" key="5">
    <source>
        <dbReference type="PIRSR" id="PIRSR604808-1"/>
    </source>
</evidence>
<keyword evidence="10" id="KW-1185">Reference proteome</keyword>
<dbReference type="NCBIfam" id="TIGR00633">
    <property type="entry name" value="xth"/>
    <property type="match status" value="1"/>
</dbReference>
<feature type="binding site" evidence="6">
    <location>
        <position position="286"/>
    </location>
    <ligand>
        <name>Mg(2+)</name>
        <dbReference type="ChEBI" id="CHEBI:18420"/>
        <label>1</label>
    </ligand>
</feature>
<dbReference type="InterPro" id="IPR037493">
    <property type="entry name" value="ExoIII-like"/>
</dbReference>
<keyword evidence="3" id="KW-0378">Hydrolase</keyword>
<dbReference type="GO" id="GO:0006281">
    <property type="term" value="P:DNA repair"/>
    <property type="evidence" value="ECO:0007669"/>
    <property type="project" value="InterPro"/>
</dbReference>
<sequence>METLRLGTHNVNGIRAALRRGAARFWDATDADAVALQEVRCRVADLPEDAFGDHHVTLEAGQLAGRNGVAVLTRVPPTRVRTLSGTVHRAAPDGPMAEESVERIVNRDLAPFAHEGRYLEVDLADAPVRVASLYLPKGAAWPHEEGSRDKYERKMRFMRGFARLLTASRREAAALGREFVVVGDFNVAHTRQDLRNWRSNQKSEGFLPEERDWFGSIVGPRRLVDVVRHLEPESDGPYSWWSWRGQAFANDSGWRIDYHLASPRLARAAIRHHTAREASYEERMSDHCPVVVDYDLTALA</sequence>
<comment type="caution">
    <text evidence="9">The sequence shown here is derived from an EMBL/GenBank/DDBJ whole genome shotgun (WGS) entry which is preliminary data.</text>
</comment>
<feature type="site" description="Transition state stabilizer" evidence="7">
    <location>
        <position position="186"/>
    </location>
</feature>
<dbReference type="GO" id="GO:0008311">
    <property type="term" value="F:double-stranded DNA 3'-5' DNA exonuclease activity"/>
    <property type="evidence" value="ECO:0007669"/>
    <property type="project" value="InterPro"/>
</dbReference>
<feature type="active site" description="Proton acceptor" evidence="5">
    <location>
        <position position="287"/>
    </location>
</feature>
<keyword evidence="4 6" id="KW-0460">Magnesium</keyword>
<feature type="binding site" evidence="6">
    <location>
        <position position="287"/>
    </location>
    <ligand>
        <name>Mg(2+)</name>
        <dbReference type="ChEBI" id="CHEBI:18420"/>
        <label>1</label>
    </ligand>
</feature>
<dbReference type="PANTHER" id="PTHR43250">
    <property type="entry name" value="EXODEOXYRIBONUCLEASE III"/>
    <property type="match status" value="1"/>
</dbReference>
<evidence type="ECO:0000313" key="9">
    <source>
        <dbReference type="EMBL" id="TRY19955.1"/>
    </source>
</evidence>
<proteinExistence type="inferred from homology"/>
<dbReference type="Proteomes" id="UP000317638">
    <property type="component" value="Unassembled WGS sequence"/>
</dbReference>
<dbReference type="OrthoDB" id="9803914at2"/>
<dbReference type="InterPro" id="IPR004808">
    <property type="entry name" value="AP_endonuc_1"/>
</dbReference>